<protein>
    <submittedName>
        <fullName evidence="1">Uncharacterized protein</fullName>
    </submittedName>
</protein>
<dbReference type="AlphaFoldDB" id="A0A565BIQ6"/>
<sequence length="79" mass="8953">MNQDEIQGLWDIESNNIPYGFNPSQVCAALVRFLRSMGFYGNFSIEGVVANLEPYHLTPFRQAALQRSGIPVEVLHTRK</sequence>
<organism evidence="1 2">
    <name type="scientific">Arabis nemorensis</name>
    <dbReference type="NCBI Taxonomy" id="586526"/>
    <lineage>
        <taxon>Eukaryota</taxon>
        <taxon>Viridiplantae</taxon>
        <taxon>Streptophyta</taxon>
        <taxon>Embryophyta</taxon>
        <taxon>Tracheophyta</taxon>
        <taxon>Spermatophyta</taxon>
        <taxon>Magnoliopsida</taxon>
        <taxon>eudicotyledons</taxon>
        <taxon>Gunneridae</taxon>
        <taxon>Pentapetalae</taxon>
        <taxon>rosids</taxon>
        <taxon>malvids</taxon>
        <taxon>Brassicales</taxon>
        <taxon>Brassicaceae</taxon>
        <taxon>Arabideae</taxon>
        <taxon>Arabis</taxon>
    </lineage>
</organism>
<evidence type="ECO:0000313" key="2">
    <source>
        <dbReference type="Proteomes" id="UP000489600"/>
    </source>
</evidence>
<proteinExistence type="predicted"/>
<dbReference type="Proteomes" id="UP000489600">
    <property type="component" value="Unassembled WGS sequence"/>
</dbReference>
<accession>A0A565BIQ6</accession>
<dbReference type="EMBL" id="CABITT030000004">
    <property type="protein sequence ID" value="VVB01481.1"/>
    <property type="molecule type" value="Genomic_DNA"/>
</dbReference>
<name>A0A565BIQ6_9BRAS</name>
<evidence type="ECO:0000313" key="1">
    <source>
        <dbReference type="EMBL" id="VVB01481.1"/>
    </source>
</evidence>
<reference evidence="1" key="1">
    <citation type="submission" date="2019-07" db="EMBL/GenBank/DDBJ databases">
        <authorList>
            <person name="Dittberner H."/>
        </authorList>
    </citation>
    <scope>NUCLEOTIDE SEQUENCE [LARGE SCALE GENOMIC DNA]</scope>
</reference>
<gene>
    <name evidence="1" type="ORF">ANE_LOCUS11925</name>
</gene>
<comment type="caution">
    <text evidence="1">The sequence shown here is derived from an EMBL/GenBank/DDBJ whole genome shotgun (WGS) entry which is preliminary data.</text>
</comment>
<keyword evidence="2" id="KW-1185">Reference proteome</keyword>